<evidence type="ECO:0000313" key="1">
    <source>
        <dbReference type="EMBL" id="KAG6382897.1"/>
    </source>
</evidence>
<protein>
    <submittedName>
        <fullName evidence="1">Uncharacterized protein</fullName>
    </submittedName>
</protein>
<proteinExistence type="predicted"/>
<reference evidence="1" key="1">
    <citation type="submission" date="2018-01" db="EMBL/GenBank/DDBJ databases">
        <authorList>
            <person name="Mao J.F."/>
        </authorList>
    </citation>
    <scope>NUCLEOTIDE SEQUENCE</scope>
    <source>
        <strain evidence="1">Huo1</strain>
        <tissue evidence="1">Leaf</tissue>
    </source>
</reference>
<accession>A0A8X8VV13</accession>
<gene>
    <name evidence="1" type="ORF">SASPL_157383</name>
</gene>
<reference evidence="1" key="2">
    <citation type="submission" date="2020-08" db="EMBL/GenBank/DDBJ databases">
        <title>Plant Genome Project.</title>
        <authorList>
            <person name="Zhang R.-G."/>
        </authorList>
    </citation>
    <scope>NUCLEOTIDE SEQUENCE</scope>
    <source>
        <strain evidence="1">Huo1</strain>
        <tissue evidence="1">Leaf</tissue>
    </source>
</reference>
<dbReference type="AlphaFoldDB" id="A0A8X8VV13"/>
<dbReference type="EMBL" id="PNBA02000840">
    <property type="protein sequence ID" value="KAG6382897.1"/>
    <property type="molecule type" value="Genomic_DNA"/>
</dbReference>
<organism evidence="1">
    <name type="scientific">Salvia splendens</name>
    <name type="common">Scarlet sage</name>
    <dbReference type="NCBI Taxonomy" id="180675"/>
    <lineage>
        <taxon>Eukaryota</taxon>
        <taxon>Viridiplantae</taxon>
        <taxon>Streptophyta</taxon>
        <taxon>Embryophyta</taxon>
        <taxon>Tracheophyta</taxon>
        <taxon>Spermatophyta</taxon>
        <taxon>Magnoliopsida</taxon>
        <taxon>eudicotyledons</taxon>
        <taxon>Gunneridae</taxon>
        <taxon>Pentapetalae</taxon>
        <taxon>asterids</taxon>
        <taxon>lamiids</taxon>
        <taxon>Lamiales</taxon>
        <taxon>Lamiaceae</taxon>
        <taxon>Nepetoideae</taxon>
        <taxon>Mentheae</taxon>
        <taxon>Salviinae</taxon>
        <taxon>Salvia</taxon>
        <taxon>Salvia subgen. Calosphace</taxon>
        <taxon>core Calosphace</taxon>
    </lineage>
</organism>
<comment type="caution">
    <text evidence="1">The sequence shown here is derived from an EMBL/GenBank/DDBJ whole genome shotgun (WGS) entry which is preliminary data.</text>
</comment>
<sequence length="88" mass="9484">MSKEIEAQRKRAEIYHGSATCKQKFLELLDEFSVPVSGGGERHLSKLSGVKGKETVVTLPLCEIVVGFPTAGKVKFISAAGLHRVSSI</sequence>
<evidence type="ECO:0000313" key="2">
    <source>
        <dbReference type="Proteomes" id="UP000298416"/>
    </source>
</evidence>
<name>A0A8X8VV13_SALSN</name>
<keyword evidence="2" id="KW-1185">Reference proteome</keyword>
<dbReference type="Proteomes" id="UP000298416">
    <property type="component" value="Unassembled WGS sequence"/>
</dbReference>